<dbReference type="EMBL" id="LRAD01000004">
    <property type="protein sequence ID" value="KXZ61848.1"/>
    <property type="molecule type" value="Genomic_DNA"/>
</dbReference>
<feature type="domain" description="AbiEi antitoxin N-terminal" evidence="1">
    <location>
        <begin position="12"/>
        <end position="54"/>
    </location>
</feature>
<protein>
    <recommendedName>
        <fullName evidence="1">AbiEi antitoxin N-terminal domain-containing protein</fullName>
    </recommendedName>
</protein>
<dbReference type="Pfam" id="PF13338">
    <property type="entry name" value="AbiEi_4"/>
    <property type="match status" value="1"/>
</dbReference>
<proteinExistence type="predicted"/>
<dbReference type="STRING" id="36807.Mlaev_00055"/>
<reference evidence="2 3" key="1">
    <citation type="submission" date="2016-01" db="EMBL/GenBank/DDBJ databases">
        <title>Draft genome sequences of Microbacterium laevaniformans LCDC 91-0039 and the type strain of Microbacterium hominis LCDC 84-209.</title>
        <authorList>
            <person name="Bernier A.-M."/>
            <person name="Bernard K."/>
        </authorList>
    </citation>
    <scope>NUCLEOTIDE SEQUENCE [LARGE SCALE GENOMIC DNA]</scope>
    <source>
        <strain evidence="2 3">LCDC 91-0039</strain>
    </source>
</reference>
<organism evidence="2 3">
    <name type="scientific">Microbacterium laevaniformans</name>
    <dbReference type="NCBI Taxonomy" id="36807"/>
    <lineage>
        <taxon>Bacteria</taxon>
        <taxon>Bacillati</taxon>
        <taxon>Actinomycetota</taxon>
        <taxon>Actinomycetes</taxon>
        <taxon>Micrococcales</taxon>
        <taxon>Microbacteriaceae</taxon>
        <taxon>Microbacterium</taxon>
    </lineage>
</organism>
<evidence type="ECO:0000313" key="3">
    <source>
        <dbReference type="Proteomes" id="UP000075357"/>
    </source>
</evidence>
<name>A0A150HJ38_9MICO</name>
<dbReference type="AlphaFoldDB" id="A0A150HJ38"/>
<dbReference type="InterPro" id="IPR025159">
    <property type="entry name" value="AbiEi_N"/>
</dbReference>
<dbReference type="RefSeq" id="WP_061681006.1">
    <property type="nucleotide sequence ID" value="NZ_BAABEE010000001.1"/>
</dbReference>
<sequence>MASSTIAKLGAIAAERWGMVTTAQAAEVGVSRKTLSNLAASGALERVAQGVYRMAGAPTGMLEVDTIRIHWLALGGTASVIASGKSAAALHEIGDWLPGASEFVAATRRTTRINGVRIRVRSLAAEDIVFVDGMPSMSVERTIADLIESREDLSLVSDAVAQAIQRGILLRPNRLKEMLEPLARRYREPSGAALMDGLSEAVPS</sequence>
<accession>A0A150HJ38</accession>
<evidence type="ECO:0000259" key="1">
    <source>
        <dbReference type="Pfam" id="PF13338"/>
    </source>
</evidence>
<comment type="caution">
    <text evidence="2">The sequence shown here is derived from an EMBL/GenBank/DDBJ whole genome shotgun (WGS) entry which is preliminary data.</text>
</comment>
<dbReference type="Proteomes" id="UP000075357">
    <property type="component" value="Unassembled WGS sequence"/>
</dbReference>
<evidence type="ECO:0000313" key="2">
    <source>
        <dbReference type="EMBL" id="KXZ61848.1"/>
    </source>
</evidence>
<gene>
    <name evidence="2" type="ORF">Mlaev_00055</name>
</gene>
<keyword evidence="3" id="KW-1185">Reference proteome</keyword>
<dbReference type="PATRIC" id="fig|36807.3.peg.56"/>